<dbReference type="NCBIfam" id="TIGR02532">
    <property type="entry name" value="IV_pilin_GFxxxE"/>
    <property type="match status" value="1"/>
</dbReference>
<reference evidence="14 15" key="1">
    <citation type="submission" date="2018-07" db="EMBL/GenBank/DDBJ databases">
        <title>Dyella solisilvae sp. nov., isolated from the pine and broad-leaved mixed forest soil.</title>
        <authorList>
            <person name="Gao Z."/>
            <person name="Qiu L."/>
        </authorList>
    </citation>
    <scope>NUCLEOTIDE SEQUENCE [LARGE SCALE GENOMIC DNA]</scope>
    <source>
        <strain evidence="14 15">DHG54</strain>
    </source>
</reference>
<feature type="domain" description="General secretion pathway GspH" evidence="13">
    <location>
        <begin position="66"/>
        <end position="172"/>
    </location>
</feature>
<evidence type="ECO:0000256" key="1">
    <source>
        <dbReference type="ARBA" id="ARBA00004377"/>
    </source>
</evidence>
<dbReference type="GO" id="GO:0015627">
    <property type="term" value="C:type II protein secretion system complex"/>
    <property type="evidence" value="ECO:0007669"/>
    <property type="project" value="InterPro"/>
</dbReference>
<comment type="caution">
    <text evidence="14">The sequence shown here is derived from an EMBL/GenBank/DDBJ whole genome shotgun (WGS) entry which is preliminary data.</text>
</comment>
<dbReference type="Pfam" id="PF12019">
    <property type="entry name" value="GspH"/>
    <property type="match status" value="1"/>
</dbReference>
<feature type="region of interest" description="Disordered" evidence="11">
    <location>
        <begin position="1"/>
        <end position="24"/>
    </location>
</feature>
<dbReference type="Gene3D" id="3.30.700.10">
    <property type="entry name" value="Glycoprotein, Type 4 Pilin"/>
    <property type="match status" value="1"/>
</dbReference>
<dbReference type="SUPFAM" id="SSF54523">
    <property type="entry name" value="Pili subunits"/>
    <property type="match status" value="1"/>
</dbReference>
<organism evidence="14 15">
    <name type="scientific">Dyella solisilvae</name>
    <dbReference type="NCBI Taxonomy" id="1920168"/>
    <lineage>
        <taxon>Bacteria</taxon>
        <taxon>Pseudomonadati</taxon>
        <taxon>Pseudomonadota</taxon>
        <taxon>Gammaproteobacteria</taxon>
        <taxon>Lysobacterales</taxon>
        <taxon>Rhodanobacteraceae</taxon>
        <taxon>Dyella</taxon>
    </lineage>
</organism>
<proteinExistence type="inferred from homology"/>
<dbReference type="InterPro" id="IPR045584">
    <property type="entry name" value="Pilin-like"/>
</dbReference>
<gene>
    <name evidence="14" type="ORF">DVT68_04380</name>
</gene>
<comment type="subcellular location">
    <subcellularLocation>
        <location evidence="1">Cell inner membrane</location>
        <topology evidence="1">Single-pass membrane protein</topology>
    </subcellularLocation>
</comment>
<keyword evidence="8 12" id="KW-0472">Membrane</keyword>
<evidence type="ECO:0000256" key="8">
    <source>
        <dbReference type="ARBA" id="ARBA00023136"/>
    </source>
</evidence>
<accession>A0A370KEX1</accession>
<evidence type="ECO:0000256" key="12">
    <source>
        <dbReference type="SAM" id="Phobius"/>
    </source>
</evidence>
<dbReference type="AlphaFoldDB" id="A0A370KEX1"/>
<feature type="transmembrane region" description="Helical" evidence="12">
    <location>
        <begin position="34"/>
        <end position="54"/>
    </location>
</feature>
<sequence length="207" mass="20417">MSYGLGAVPGASARNSQPVGAPTARRAQRGFTMAELMITVAVAATLTAMAVPAFSNMINANRLTTAANAMIGALNTARMEAIKRNGSVQFCSNSASSNNSDVLGTACGTSAGAVVELTGAATASSVLAPPTALSIPSVQVRNIAAIRFNGSGLGTAPGSTTPFGTGATGSTVVEICSTALHSNNDIQVSMATGSIVTSTTSSTATCP</sequence>
<dbReference type="GO" id="GO:0005886">
    <property type="term" value="C:plasma membrane"/>
    <property type="evidence" value="ECO:0007669"/>
    <property type="project" value="UniProtKB-SubCell"/>
</dbReference>
<name>A0A370KEX1_9GAMM</name>
<evidence type="ECO:0000256" key="9">
    <source>
        <dbReference type="ARBA" id="ARBA00025772"/>
    </source>
</evidence>
<dbReference type="GO" id="GO:0015628">
    <property type="term" value="P:protein secretion by the type II secretion system"/>
    <property type="evidence" value="ECO:0007669"/>
    <property type="project" value="InterPro"/>
</dbReference>
<keyword evidence="15" id="KW-1185">Reference proteome</keyword>
<evidence type="ECO:0000256" key="6">
    <source>
        <dbReference type="ARBA" id="ARBA00022692"/>
    </source>
</evidence>
<dbReference type="Pfam" id="PF07963">
    <property type="entry name" value="N_methyl"/>
    <property type="match status" value="1"/>
</dbReference>
<evidence type="ECO:0000313" key="14">
    <source>
        <dbReference type="EMBL" id="RDJ00661.1"/>
    </source>
</evidence>
<evidence type="ECO:0000256" key="3">
    <source>
        <dbReference type="ARBA" id="ARBA00022475"/>
    </source>
</evidence>
<dbReference type="Proteomes" id="UP000254711">
    <property type="component" value="Unassembled WGS sequence"/>
</dbReference>
<dbReference type="InterPro" id="IPR022346">
    <property type="entry name" value="T2SS_GspH"/>
</dbReference>
<keyword evidence="4" id="KW-0488">Methylation</keyword>
<keyword evidence="6 12" id="KW-0812">Transmembrane</keyword>
<evidence type="ECO:0000256" key="2">
    <source>
        <dbReference type="ARBA" id="ARBA00021549"/>
    </source>
</evidence>
<keyword evidence="5" id="KW-0997">Cell inner membrane</keyword>
<evidence type="ECO:0000259" key="13">
    <source>
        <dbReference type="Pfam" id="PF12019"/>
    </source>
</evidence>
<keyword evidence="3" id="KW-1003">Cell membrane</keyword>
<evidence type="ECO:0000256" key="11">
    <source>
        <dbReference type="SAM" id="MobiDB-lite"/>
    </source>
</evidence>
<evidence type="ECO:0000256" key="7">
    <source>
        <dbReference type="ARBA" id="ARBA00022989"/>
    </source>
</evidence>
<evidence type="ECO:0000256" key="4">
    <source>
        <dbReference type="ARBA" id="ARBA00022481"/>
    </source>
</evidence>
<keyword evidence="7 12" id="KW-1133">Transmembrane helix</keyword>
<dbReference type="OrthoDB" id="2313614at2"/>
<evidence type="ECO:0000256" key="5">
    <source>
        <dbReference type="ARBA" id="ARBA00022519"/>
    </source>
</evidence>
<comment type="similarity">
    <text evidence="9">Belongs to the GSP H family.</text>
</comment>
<dbReference type="InterPro" id="IPR012902">
    <property type="entry name" value="N_methyl_site"/>
</dbReference>
<evidence type="ECO:0000256" key="10">
    <source>
        <dbReference type="ARBA" id="ARBA00030775"/>
    </source>
</evidence>
<protein>
    <recommendedName>
        <fullName evidence="2">Type II secretion system protein H</fullName>
    </recommendedName>
    <alternativeName>
        <fullName evidence="10">General secretion pathway protein H</fullName>
    </alternativeName>
</protein>
<dbReference type="EMBL" id="QQSY01000001">
    <property type="protein sequence ID" value="RDJ00661.1"/>
    <property type="molecule type" value="Genomic_DNA"/>
</dbReference>
<evidence type="ECO:0000313" key="15">
    <source>
        <dbReference type="Proteomes" id="UP000254711"/>
    </source>
</evidence>